<dbReference type="SUPFAM" id="SSF55729">
    <property type="entry name" value="Acyl-CoA N-acyltransferases (Nat)"/>
    <property type="match status" value="1"/>
</dbReference>
<dbReference type="PANTHER" id="PTHR13355:SF11">
    <property type="entry name" value="GLUCOSAMINE 6-PHOSPHATE N-ACETYLTRANSFERASE"/>
    <property type="match status" value="1"/>
</dbReference>
<accession>A0A183HCE0</accession>
<gene>
    <name evidence="2" type="ORF">OFLC_LOCUS5152</name>
</gene>
<keyword evidence="1" id="KW-0808">Transferase</keyword>
<dbReference type="EC" id="2.3.1.4" evidence="1"/>
<reference evidence="2 3" key="2">
    <citation type="submission" date="2018-11" db="EMBL/GenBank/DDBJ databases">
        <authorList>
            <consortium name="Pathogen Informatics"/>
        </authorList>
    </citation>
    <scope>NUCLEOTIDE SEQUENCE [LARGE SCALE GENOMIC DNA]</scope>
</reference>
<name>A0A183HCE0_9BILA</name>
<dbReference type="GO" id="GO:0004343">
    <property type="term" value="F:glucosamine 6-phosphate N-acetyltransferase activity"/>
    <property type="evidence" value="ECO:0007669"/>
    <property type="project" value="UniProtKB-UniRule"/>
</dbReference>
<dbReference type="AlphaFoldDB" id="A0A183HCE0"/>
<keyword evidence="1" id="KW-0012">Acyltransferase</keyword>
<dbReference type="UniPathway" id="UPA00113">
    <property type="reaction ID" value="UER00529"/>
</dbReference>
<dbReference type="STRING" id="387005.A0A183HCE0"/>
<dbReference type="PANTHER" id="PTHR13355">
    <property type="entry name" value="GLUCOSAMINE 6-PHOSPHATE N-ACETYLTRANSFERASE"/>
    <property type="match status" value="1"/>
</dbReference>
<keyword evidence="3" id="KW-1185">Reference proteome</keyword>
<dbReference type="Proteomes" id="UP000267606">
    <property type="component" value="Unassembled WGS sequence"/>
</dbReference>
<dbReference type="Gene3D" id="3.40.630.30">
    <property type="match status" value="1"/>
</dbReference>
<dbReference type="InterPro" id="IPR039143">
    <property type="entry name" value="GNPNAT1-like"/>
</dbReference>
<evidence type="ECO:0000313" key="4">
    <source>
        <dbReference type="WBParaSite" id="OFLC_0000515101-mRNA-1"/>
    </source>
</evidence>
<organism evidence="4">
    <name type="scientific">Onchocerca flexuosa</name>
    <dbReference type="NCBI Taxonomy" id="387005"/>
    <lineage>
        <taxon>Eukaryota</taxon>
        <taxon>Metazoa</taxon>
        <taxon>Ecdysozoa</taxon>
        <taxon>Nematoda</taxon>
        <taxon>Chromadorea</taxon>
        <taxon>Rhabditida</taxon>
        <taxon>Spirurina</taxon>
        <taxon>Spiruromorpha</taxon>
        <taxon>Filarioidea</taxon>
        <taxon>Onchocercidae</taxon>
        <taxon>Onchocerca</taxon>
    </lineage>
</organism>
<protein>
    <recommendedName>
        <fullName evidence="1">Glucosamine 6-phosphate N-acetyltransferase</fullName>
        <ecNumber evidence="1">2.3.1.4</ecNumber>
    </recommendedName>
</protein>
<evidence type="ECO:0000313" key="3">
    <source>
        <dbReference type="Proteomes" id="UP000267606"/>
    </source>
</evidence>
<evidence type="ECO:0000256" key="1">
    <source>
        <dbReference type="RuleBase" id="RU365086"/>
    </source>
</evidence>
<proteinExistence type="inferred from homology"/>
<sequence>MYSRRINAMRSTSPPLYYIIVIEQIDVKRIIASATLFLEFKFTHEAGCLGRIGDIVVDKTVLDLFFPKILFQYLASLARHIGVFKLLLECNVDIISCYEELGFKKDTKDISLALNFKKKKQRGII</sequence>
<dbReference type="WBParaSite" id="OFLC_0000515101-mRNA-1">
    <property type="protein sequence ID" value="OFLC_0000515101-mRNA-1"/>
    <property type="gene ID" value="OFLC_0000515101"/>
</dbReference>
<dbReference type="GO" id="GO:0006048">
    <property type="term" value="P:UDP-N-acetylglucosamine biosynthetic process"/>
    <property type="evidence" value="ECO:0007669"/>
    <property type="project" value="UniProtKB-UniRule"/>
</dbReference>
<evidence type="ECO:0000313" key="2">
    <source>
        <dbReference type="EMBL" id="VDO42210.1"/>
    </source>
</evidence>
<comment type="catalytic activity">
    <reaction evidence="1">
        <text>D-glucosamine 6-phosphate + acetyl-CoA = N-acetyl-D-glucosamine 6-phosphate + CoA + H(+)</text>
        <dbReference type="Rhea" id="RHEA:10292"/>
        <dbReference type="ChEBI" id="CHEBI:15378"/>
        <dbReference type="ChEBI" id="CHEBI:57287"/>
        <dbReference type="ChEBI" id="CHEBI:57288"/>
        <dbReference type="ChEBI" id="CHEBI:57513"/>
        <dbReference type="ChEBI" id="CHEBI:58725"/>
        <dbReference type="EC" id="2.3.1.4"/>
    </reaction>
</comment>
<comment type="pathway">
    <text evidence="1">Nucleotide-sugar biosynthesis; UDP-N-acetyl-alpha-D-glucosamine biosynthesis; N-acetyl-alpha-D-glucosamine 1-phosphate from alpha-D-glucosamine 6-phosphate (route I): step 1/2.</text>
</comment>
<comment type="similarity">
    <text evidence="1">Belongs to the acetyltransferase family. GNA1 subfamily.</text>
</comment>
<dbReference type="EMBL" id="UZAJ01004282">
    <property type="protein sequence ID" value="VDO42210.1"/>
    <property type="molecule type" value="Genomic_DNA"/>
</dbReference>
<reference evidence="4" key="1">
    <citation type="submission" date="2016-06" db="UniProtKB">
        <authorList>
            <consortium name="WormBaseParasite"/>
        </authorList>
    </citation>
    <scope>IDENTIFICATION</scope>
</reference>
<dbReference type="InterPro" id="IPR016181">
    <property type="entry name" value="Acyl_CoA_acyltransferase"/>
</dbReference>